<dbReference type="AlphaFoldDB" id="A0A8S2PYH6"/>
<evidence type="ECO:0000313" key="2">
    <source>
        <dbReference type="Proteomes" id="UP000681722"/>
    </source>
</evidence>
<proteinExistence type="predicted"/>
<organism evidence="1 2">
    <name type="scientific">Didymodactylos carnosus</name>
    <dbReference type="NCBI Taxonomy" id="1234261"/>
    <lineage>
        <taxon>Eukaryota</taxon>
        <taxon>Metazoa</taxon>
        <taxon>Spiralia</taxon>
        <taxon>Gnathifera</taxon>
        <taxon>Rotifera</taxon>
        <taxon>Eurotatoria</taxon>
        <taxon>Bdelloidea</taxon>
        <taxon>Philodinida</taxon>
        <taxon>Philodinidae</taxon>
        <taxon>Didymodactylos</taxon>
    </lineage>
</organism>
<name>A0A8S2PYH6_9BILA</name>
<reference evidence="1" key="1">
    <citation type="submission" date="2021-02" db="EMBL/GenBank/DDBJ databases">
        <authorList>
            <person name="Nowell W R."/>
        </authorList>
    </citation>
    <scope>NUCLEOTIDE SEQUENCE</scope>
</reference>
<sequence length="29" mass="2909">PFNKFAVVPGAPAAEPIIVSPLSAARAAF</sequence>
<dbReference type="Proteomes" id="UP000681722">
    <property type="component" value="Unassembled WGS sequence"/>
</dbReference>
<comment type="caution">
    <text evidence="1">The sequence shown here is derived from an EMBL/GenBank/DDBJ whole genome shotgun (WGS) entry which is preliminary data.</text>
</comment>
<gene>
    <name evidence="1" type="ORF">SRO942_LOCUS27859</name>
</gene>
<evidence type="ECO:0000313" key="1">
    <source>
        <dbReference type="EMBL" id="CAF4075091.1"/>
    </source>
</evidence>
<dbReference type="EMBL" id="CAJOBC010027543">
    <property type="protein sequence ID" value="CAF4075091.1"/>
    <property type="molecule type" value="Genomic_DNA"/>
</dbReference>
<feature type="non-terminal residue" evidence="1">
    <location>
        <position position="1"/>
    </location>
</feature>
<protein>
    <submittedName>
        <fullName evidence="1">Uncharacterized protein</fullName>
    </submittedName>
</protein>
<accession>A0A8S2PYH6</accession>